<organism evidence="2 3">
    <name type="scientific">Schaedlerella arabinosiphila</name>
    <dbReference type="NCBI Taxonomy" id="2044587"/>
    <lineage>
        <taxon>Bacteria</taxon>
        <taxon>Bacillati</taxon>
        <taxon>Bacillota</taxon>
        <taxon>Clostridia</taxon>
        <taxon>Lachnospirales</taxon>
        <taxon>Lachnospiraceae</taxon>
        <taxon>Schaedlerella</taxon>
    </lineage>
</organism>
<keyword evidence="1" id="KW-0812">Transmembrane</keyword>
<evidence type="ECO:0000313" key="2">
    <source>
        <dbReference type="EMBL" id="NDO70095.1"/>
    </source>
</evidence>
<name>A0A9X5C8L9_9FIRM</name>
<proteinExistence type="predicted"/>
<evidence type="ECO:0000256" key="1">
    <source>
        <dbReference type="SAM" id="Phobius"/>
    </source>
</evidence>
<dbReference type="AlphaFoldDB" id="A0A9X5C8L9"/>
<keyword evidence="1" id="KW-1133">Transmembrane helix</keyword>
<dbReference type="RefSeq" id="WP_004077639.1">
    <property type="nucleotide sequence ID" value="NZ_VIRB01000098.1"/>
</dbReference>
<evidence type="ECO:0000313" key="3">
    <source>
        <dbReference type="Proteomes" id="UP000474104"/>
    </source>
</evidence>
<keyword evidence="1" id="KW-0472">Membrane</keyword>
<dbReference type="Proteomes" id="UP000474104">
    <property type="component" value="Unassembled WGS sequence"/>
</dbReference>
<protein>
    <submittedName>
        <fullName evidence="2">Uncharacterized protein</fullName>
    </submittedName>
</protein>
<gene>
    <name evidence="2" type="ORF">FMM80_16130</name>
</gene>
<accession>A0A9X5C8L9</accession>
<reference evidence="2 3" key="1">
    <citation type="submission" date="2019-07" db="EMBL/GenBank/DDBJ databases">
        <title>Draft genome sequences of 15 bacterial species constituting the stable defined intestinal microbiota of the GM15 gnotobiotic mouse model.</title>
        <authorList>
            <person name="Elie C."/>
            <person name="Mathieu A."/>
            <person name="Saliou A."/>
            <person name="Darnaud M."/>
            <person name="Leulier F."/>
            <person name="Tamellini A."/>
        </authorList>
    </citation>
    <scope>NUCLEOTIDE SEQUENCE [LARGE SCALE GENOMIC DNA]</scope>
    <source>
        <strain evidence="3">ASF 502</strain>
    </source>
</reference>
<feature type="transmembrane region" description="Helical" evidence="1">
    <location>
        <begin position="12"/>
        <end position="30"/>
    </location>
</feature>
<dbReference type="OrthoDB" id="2055635at2"/>
<comment type="caution">
    <text evidence="2">The sequence shown here is derived from an EMBL/GenBank/DDBJ whole genome shotgun (WGS) entry which is preliminary data.</text>
</comment>
<dbReference type="EMBL" id="VIRB01000098">
    <property type="protein sequence ID" value="NDO70095.1"/>
    <property type="molecule type" value="Genomic_DNA"/>
</dbReference>
<sequence length="149" mass="16979">MKKTRKWIRMPLILIAMGITMVFYVIHFAPMPHHPWGTYSTGNGPLPDSLYLVLQTDGRYTIYRQLEILEKGTFEPLLPGTGNEDIIYRLTAQDTLSKTKLVYDKESDAVVLLDYQDKDIPMGRMSREAVFINVYSESPEGDLTAHGIP</sequence>